<dbReference type="Gramene" id="OMO53584">
    <property type="protein sequence ID" value="OMO53584"/>
    <property type="gene ID" value="CCACVL1_28522"/>
</dbReference>
<keyword evidence="2" id="KW-1185">Reference proteome</keyword>
<dbReference type="EMBL" id="AWWV01015161">
    <property type="protein sequence ID" value="OMO53584.1"/>
    <property type="molecule type" value="Genomic_DNA"/>
</dbReference>
<evidence type="ECO:0000313" key="2">
    <source>
        <dbReference type="Proteomes" id="UP000188268"/>
    </source>
</evidence>
<evidence type="ECO:0000313" key="1">
    <source>
        <dbReference type="EMBL" id="OMO53584.1"/>
    </source>
</evidence>
<gene>
    <name evidence="1" type="ORF">CCACVL1_28522</name>
</gene>
<organism evidence="1 2">
    <name type="scientific">Corchorus capsularis</name>
    <name type="common">Jute</name>
    <dbReference type="NCBI Taxonomy" id="210143"/>
    <lineage>
        <taxon>Eukaryota</taxon>
        <taxon>Viridiplantae</taxon>
        <taxon>Streptophyta</taxon>
        <taxon>Embryophyta</taxon>
        <taxon>Tracheophyta</taxon>
        <taxon>Spermatophyta</taxon>
        <taxon>Magnoliopsida</taxon>
        <taxon>eudicotyledons</taxon>
        <taxon>Gunneridae</taxon>
        <taxon>Pentapetalae</taxon>
        <taxon>rosids</taxon>
        <taxon>malvids</taxon>
        <taxon>Malvales</taxon>
        <taxon>Malvaceae</taxon>
        <taxon>Grewioideae</taxon>
        <taxon>Apeibeae</taxon>
        <taxon>Corchorus</taxon>
    </lineage>
</organism>
<accession>A0A1R3G681</accession>
<reference evidence="1 2" key="1">
    <citation type="submission" date="2013-09" db="EMBL/GenBank/DDBJ databases">
        <title>Corchorus capsularis genome sequencing.</title>
        <authorList>
            <person name="Alam M."/>
            <person name="Haque M.S."/>
            <person name="Islam M.S."/>
            <person name="Emdad E.M."/>
            <person name="Islam M.M."/>
            <person name="Ahmed B."/>
            <person name="Halim A."/>
            <person name="Hossen Q.M.M."/>
            <person name="Hossain M.Z."/>
            <person name="Ahmed R."/>
            <person name="Khan M.M."/>
            <person name="Islam R."/>
            <person name="Rashid M.M."/>
            <person name="Khan S.A."/>
            <person name="Rahman M.S."/>
            <person name="Alam M."/>
        </authorList>
    </citation>
    <scope>NUCLEOTIDE SEQUENCE [LARGE SCALE GENOMIC DNA]</scope>
    <source>
        <strain evidence="2">cv. CVL-1</strain>
        <tissue evidence="1">Whole seedling</tissue>
    </source>
</reference>
<name>A0A1R3G681_COCAP</name>
<dbReference type="AlphaFoldDB" id="A0A1R3G681"/>
<sequence length="31" mass="3652">MEPPNPRNQSKYDQFSTLKASLFYLSCSSRR</sequence>
<proteinExistence type="predicted"/>
<dbReference type="Proteomes" id="UP000188268">
    <property type="component" value="Unassembled WGS sequence"/>
</dbReference>
<protein>
    <submittedName>
        <fullName evidence="1">Uncharacterized protein</fullName>
    </submittedName>
</protein>
<comment type="caution">
    <text evidence="1">The sequence shown here is derived from an EMBL/GenBank/DDBJ whole genome shotgun (WGS) entry which is preliminary data.</text>
</comment>